<reference evidence="2" key="1">
    <citation type="submission" date="2017-02" db="UniProtKB">
        <authorList>
            <consortium name="WormBaseParasite"/>
        </authorList>
    </citation>
    <scope>IDENTIFICATION</scope>
</reference>
<keyword evidence="1" id="KW-1185">Reference proteome</keyword>
<dbReference type="WBParaSite" id="ALUE_0000803601-mRNA-1">
    <property type="protein sequence ID" value="ALUE_0000803601-mRNA-1"/>
    <property type="gene ID" value="ALUE_0000803601"/>
</dbReference>
<proteinExistence type="predicted"/>
<name>A0A0M3HXH9_ASCLU</name>
<dbReference type="AlphaFoldDB" id="A0A0M3HXH9"/>
<evidence type="ECO:0000313" key="2">
    <source>
        <dbReference type="WBParaSite" id="ALUE_0000803601-mRNA-1"/>
    </source>
</evidence>
<sequence>MGKIQYIQLSKPEFSYRTAQYVLIPCPYVPKHPGVKYVLRFAFQNAMGLIGLARRDRLQEGNFGVTLGYQAPIESILSSIFRLPYFMCAIVNQNLALYFASMHKQNARRILGQERVHHIRWPQKGDVRKRPFQRQFRDGSSTQGAIRRVLRKKTAMSSHLRRRKTLLKSPWRSLNSVHGLCARCAGSRTCSTALITKLGLR</sequence>
<dbReference type="Proteomes" id="UP000036681">
    <property type="component" value="Unplaced"/>
</dbReference>
<accession>A0A0M3HXH9</accession>
<protein>
    <submittedName>
        <fullName evidence="2">DUF1365 domain-containing protein</fullName>
    </submittedName>
</protein>
<organism evidence="1 2">
    <name type="scientific">Ascaris lumbricoides</name>
    <name type="common">Giant roundworm</name>
    <dbReference type="NCBI Taxonomy" id="6252"/>
    <lineage>
        <taxon>Eukaryota</taxon>
        <taxon>Metazoa</taxon>
        <taxon>Ecdysozoa</taxon>
        <taxon>Nematoda</taxon>
        <taxon>Chromadorea</taxon>
        <taxon>Rhabditida</taxon>
        <taxon>Spirurina</taxon>
        <taxon>Ascaridomorpha</taxon>
        <taxon>Ascaridoidea</taxon>
        <taxon>Ascarididae</taxon>
        <taxon>Ascaris</taxon>
    </lineage>
</organism>
<evidence type="ECO:0000313" key="1">
    <source>
        <dbReference type="Proteomes" id="UP000036681"/>
    </source>
</evidence>